<dbReference type="EMBL" id="CP089982">
    <property type="protein sequence ID" value="WXA99431.1"/>
    <property type="molecule type" value="Genomic_DNA"/>
</dbReference>
<evidence type="ECO:0000313" key="2">
    <source>
        <dbReference type="Proteomes" id="UP001379533"/>
    </source>
</evidence>
<keyword evidence="2" id="KW-1185">Reference proteome</keyword>
<gene>
    <name evidence="1" type="ORF">LZC95_21750</name>
</gene>
<organism evidence="1 2">
    <name type="scientific">Pendulispora brunnea</name>
    <dbReference type="NCBI Taxonomy" id="2905690"/>
    <lineage>
        <taxon>Bacteria</taxon>
        <taxon>Pseudomonadati</taxon>
        <taxon>Myxococcota</taxon>
        <taxon>Myxococcia</taxon>
        <taxon>Myxococcales</taxon>
        <taxon>Sorangiineae</taxon>
        <taxon>Pendulisporaceae</taxon>
        <taxon>Pendulispora</taxon>
    </lineage>
</organism>
<protein>
    <submittedName>
        <fullName evidence="1">Ferritin-like domain-containing protein</fullName>
    </submittedName>
</protein>
<dbReference type="Gene3D" id="1.20.1260.10">
    <property type="match status" value="1"/>
</dbReference>
<dbReference type="InterPro" id="IPR009078">
    <property type="entry name" value="Ferritin-like_SF"/>
</dbReference>
<accession>A0ABZ2KLL3</accession>
<proteinExistence type="predicted"/>
<dbReference type="SUPFAM" id="SSF47240">
    <property type="entry name" value="Ferritin-like"/>
    <property type="match status" value="1"/>
</dbReference>
<dbReference type="InterPro" id="IPR012347">
    <property type="entry name" value="Ferritin-like"/>
</dbReference>
<evidence type="ECO:0000313" key="1">
    <source>
        <dbReference type="EMBL" id="WXA99431.1"/>
    </source>
</evidence>
<sequence>MMDAIARLYLGRLLRSPRGRAFMLHFMVQAEEGDELGVFDALLARVDDPELNKLVRVHRDDETRHAAMLRECLQRNGLEPEPVPPELHVVARIGHHAGGVGESFVDGRATVMQMYLLLQVIEERGVRQFPKIAKAMRPFDPESAAVIDRITRDEERHVKYAKAISRRYAPDGDTLERELTRLRTAERRAFEENGRALLAFAVERGLDASHGLERLAWRVLATSAPCEPRALRQPSSQH</sequence>
<dbReference type="CDD" id="cd00657">
    <property type="entry name" value="Ferritin_like"/>
    <property type="match status" value="1"/>
</dbReference>
<dbReference type="RefSeq" id="WP_394850071.1">
    <property type="nucleotide sequence ID" value="NZ_CP089982.1"/>
</dbReference>
<name>A0ABZ2KLL3_9BACT</name>
<dbReference type="Proteomes" id="UP001379533">
    <property type="component" value="Chromosome"/>
</dbReference>
<reference evidence="1 2" key="1">
    <citation type="submission" date="2021-12" db="EMBL/GenBank/DDBJ databases">
        <title>Discovery of the Pendulisporaceae a myxobacterial family with distinct sporulation behavior and unique specialized metabolism.</title>
        <authorList>
            <person name="Garcia R."/>
            <person name="Popoff A."/>
            <person name="Bader C.D."/>
            <person name="Loehr J."/>
            <person name="Walesch S."/>
            <person name="Walt C."/>
            <person name="Boldt J."/>
            <person name="Bunk B."/>
            <person name="Haeckl F.J.F.P.J."/>
            <person name="Gunesch A.P."/>
            <person name="Birkelbach J."/>
            <person name="Nuebel U."/>
            <person name="Pietschmann T."/>
            <person name="Bach T."/>
            <person name="Mueller R."/>
        </authorList>
    </citation>
    <scope>NUCLEOTIDE SEQUENCE [LARGE SCALE GENOMIC DNA]</scope>
    <source>
        <strain evidence="1 2">MSr12523</strain>
    </source>
</reference>